<organism evidence="1 2">
    <name type="scientific">Mesorhizobium zhangyense</name>
    <dbReference type="NCBI Taxonomy" id="1776730"/>
    <lineage>
        <taxon>Bacteria</taxon>
        <taxon>Pseudomonadati</taxon>
        <taxon>Pseudomonadota</taxon>
        <taxon>Alphaproteobacteria</taxon>
        <taxon>Hyphomicrobiales</taxon>
        <taxon>Phyllobacteriaceae</taxon>
        <taxon>Mesorhizobium</taxon>
    </lineage>
</organism>
<comment type="caution">
    <text evidence="1">The sequence shown here is derived from an EMBL/GenBank/DDBJ whole genome shotgun (WGS) entry which is preliminary data.</text>
</comment>
<sequence>MQAHRTVSREEWLAARKAHLAREKELTRLHDEVAAERRALPWVKVDKDYRFDTPSGQVALADLFEGRSQLVVYHFMLTPGSDHICEGCAFVSDHVDAARQHFEHNDLSFVAISRVPLSRIKAVRKRMGWKFSWVSSAGGSFNFDYGVSFTREQVASGNVGYNYGTSSLVHDDLHGLSVFYRDGDEVFHSYSTYARGVDVLLGAHNYLDLTPKGRNEKGTMDWVRLHDEYEDRPAAQACCA</sequence>
<dbReference type="RefSeq" id="WP_165119535.1">
    <property type="nucleotide sequence ID" value="NZ_JAAKZG010000008.1"/>
</dbReference>
<dbReference type="InterPro" id="IPR010296">
    <property type="entry name" value="DUF899_thioredox"/>
</dbReference>
<dbReference type="Pfam" id="PF05988">
    <property type="entry name" value="DUF899"/>
    <property type="match status" value="1"/>
</dbReference>
<dbReference type="Proteomes" id="UP000481252">
    <property type="component" value="Unassembled WGS sequence"/>
</dbReference>
<name>A0A7C9R966_9HYPH</name>
<keyword evidence="2" id="KW-1185">Reference proteome</keyword>
<evidence type="ECO:0000313" key="2">
    <source>
        <dbReference type="Proteomes" id="UP000481252"/>
    </source>
</evidence>
<reference evidence="1 2" key="1">
    <citation type="submission" date="2020-02" db="EMBL/GenBank/DDBJ databases">
        <title>Genome sequence of the type strain CGMCC 1.15528 of Mesorhizobium zhangyense.</title>
        <authorList>
            <person name="Gao J."/>
            <person name="Sun J."/>
        </authorList>
    </citation>
    <scope>NUCLEOTIDE SEQUENCE [LARGE SCALE GENOMIC DNA]</scope>
    <source>
        <strain evidence="1 2">CGMCC 1.15528</strain>
    </source>
</reference>
<dbReference type="InterPro" id="IPR036249">
    <property type="entry name" value="Thioredoxin-like_sf"/>
</dbReference>
<evidence type="ECO:0000313" key="1">
    <source>
        <dbReference type="EMBL" id="NGN43177.1"/>
    </source>
</evidence>
<dbReference type="SUPFAM" id="SSF52833">
    <property type="entry name" value="Thioredoxin-like"/>
    <property type="match status" value="1"/>
</dbReference>
<gene>
    <name evidence="1" type="ORF">G6N74_19075</name>
</gene>
<protein>
    <submittedName>
        <fullName evidence="1">DUF899 family protein</fullName>
    </submittedName>
</protein>
<dbReference type="EMBL" id="JAAKZG010000008">
    <property type="protein sequence ID" value="NGN43177.1"/>
    <property type="molecule type" value="Genomic_DNA"/>
</dbReference>
<dbReference type="AlphaFoldDB" id="A0A7C9R966"/>
<accession>A0A7C9R966</accession>
<proteinExistence type="predicted"/>